<keyword evidence="5" id="KW-1185">Reference proteome</keyword>
<evidence type="ECO:0000256" key="2">
    <source>
        <dbReference type="SAM" id="MobiDB-lite"/>
    </source>
</evidence>
<dbReference type="InterPro" id="IPR036388">
    <property type="entry name" value="WH-like_DNA-bd_sf"/>
</dbReference>
<dbReference type="EMBL" id="JAPNTZ010000001">
    <property type="protein sequence ID" value="MCY1136756.1"/>
    <property type="molecule type" value="Genomic_DNA"/>
</dbReference>
<dbReference type="PRINTS" id="PR00038">
    <property type="entry name" value="HTHLUXR"/>
</dbReference>
<gene>
    <name evidence="4" type="ORF">OWR29_02015</name>
</gene>
<dbReference type="CDD" id="cd06170">
    <property type="entry name" value="LuxR_C_like"/>
    <property type="match status" value="1"/>
</dbReference>
<organism evidence="4 5">
    <name type="scientific">Paractinoplanes pyxinae</name>
    <dbReference type="NCBI Taxonomy" id="2997416"/>
    <lineage>
        <taxon>Bacteria</taxon>
        <taxon>Bacillati</taxon>
        <taxon>Actinomycetota</taxon>
        <taxon>Actinomycetes</taxon>
        <taxon>Micromonosporales</taxon>
        <taxon>Micromonosporaceae</taxon>
        <taxon>Paractinoplanes</taxon>
    </lineage>
</organism>
<dbReference type="Proteomes" id="UP001151002">
    <property type="component" value="Unassembled WGS sequence"/>
</dbReference>
<dbReference type="Pfam" id="PF00196">
    <property type="entry name" value="GerE"/>
    <property type="match status" value="1"/>
</dbReference>
<protein>
    <submittedName>
        <fullName evidence="4">LuxR family transcriptional regulator</fullName>
    </submittedName>
</protein>
<dbReference type="InterPro" id="IPR039420">
    <property type="entry name" value="WalR-like"/>
</dbReference>
<dbReference type="Pfam" id="PF13191">
    <property type="entry name" value="AAA_16"/>
    <property type="match status" value="1"/>
</dbReference>
<dbReference type="PANTHER" id="PTHR43214:SF42">
    <property type="entry name" value="TRANSCRIPTIONAL REGULATORY PROTEIN DESR"/>
    <property type="match status" value="1"/>
</dbReference>
<dbReference type="SMART" id="SM00421">
    <property type="entry name" value="HTH_LUXR"/>
    <property type="match status" value="1"/>
</dbReference>
<evidence type="ECO:0000313" key="4">
    <source>
        <dbReference type="EMBL" id="MCY1136756.1"/>
    </source>
</evidence>
<dbReference type="InterPro" id="IPR000792">
    <property type="entry name" value="Tscrpt_reg_LuxR_C"/>
</dbReference>
<accession>A0ABT4ARA1</accession>
<dbReference type="InterPro" id="IPR041664">
    <property type="entry name" value="AAA_16"/>
</dbReference>
<dbReference type="SUPFAM" id="SSF46894">
    <property type="entry name" value="C-terminal effector domain of the bipartite response regulators"/>
    <property type="match status" value="1"/>
</dbReference>
<comment type="caution">
    <text evidence="4">The sequence shown here is derived from an EMBL/GenBank/DDBJ whole genome shotgun (WGS) entry which is preliminary data.</text>
</comment>
<reference evidence="4" key="1">
    <citation type="submission" date="2022-11" db="EMBL/GenBank/DDBJ databases">
        <authorList>
            <person name="Somphong A."/>
            <person name="Phongsopitanun W."/>
        </authorList>
    </citation>
    <scope>NUCLEOTIDE SEQUENCE</scope>
    <source>
        <strain evidence="4">Pm04-4</strain>
    </source>
</reference>
<dbReference type="InterPro" id="IPR016032">
    <property type="entry name" value="Sig_transdc_resp-reg_C-effctor"/>
</dbReference>
<dbReference type="InterPro" id="IPR027417">
    <property type="entry name" value="P-loop_NTPase"/>
</dbReference>
<dbReference type="PANTHER" id="PTHR43214">
    <property type="entry name" value="TWO-COMPONENT RESPONSE REGULATOR"/>
    <property type="match status" value="1"/>
</dbReference>
<evidence type="ECO:0000313" key="5">
    <source>
        <dbReference type="Proteomes" id="UP001151002"/>
    </source>
</evidence>
<dbReference type="PROSITE" id="PS50043">
    <property type="entry name" value="HTH_LUXR_2"/>
    <property type="match status" value="1"/>
</dbReference>
<evidence type="ECO:0000256" key="1">
    <source>
        <dbReference type="ARBA" id="ARBA00023125"/>
    </source>
</evidence>
<dbReference type="Gene3D" id="1.10.10.10">
    <property type="entry name" value="Winged helix-like DNA-binding domain superfamily/Winged helix DNA-binding domain"/>
    <property type="match status" value="1"/>
</dbReference>
<dbReference type="SUPFAM" id="SSF52540">
    <property type="entry name" value="P-loop containing nucleoside triphosphate hydrolases"/>
    <property type="match status" value="1"/>
</dbReference>
<proteinExistence type="predicted"/>
<dbReference type="RefSeq" id="WP_267560526.1">
    <property type="nucleotide sequence ID" value="NZ_JAPNTZ010000001.1"/>
</dbReference>
<name>A0ABT4ARA1_9ACTN</name>
<feature type="region of interest" description="Disordered" evidence="2">
    <location>
        <begin position="499"/>
        <end position="573"/>
    </location>
</feature>
<feature type="domain" description="HTH luxR-type" evidence="3">
    <location>
        <begin position="886"/>
        <end position="951"/>
    </location>
</feature>
<keyword evidence="1" id="KW-0238">DNA-binding</keyword>
<feature type="compositionally biased region" description="Polar residues" evidence="2">
    <location>
        <begin position="499"/>
        <end position="511"/>
    </location>
</feature>
<sequence>MIGREGALAEIAGAVSAGRSVLVGGERGAGRTTVLAEVARQFTAAGGSVLVTRVLAGDGAVPLAALQRLLAPVRDRVPLLPPAARGTLGSLFGNGGPGHGPVPSAAALGEAVAALARLLTADGRWLWCVDDLHRCDPSSASAIASVPGIPVVATVPGAPSRPGWTVADTPEAPSPPGWSVADTPGAPSRPGWSVADTPGAPARPGWSVVVLPPLGRAAAGELLAALPGLAAHPAGHVVLAQAGGNPLALTELARTLPPPAAVPATATELPVPARLRDALAPGVAGLGPDALAGAVLAAVAAETPGRALAHALDALVAPAVWTQLAEAGVVRPGRLHRPAHPVVRAAVLERAGLAAQQDARRQLAARLAPDSPAYAWHLARSGRPLSDAHTTALERAGHRLAATGRLRPAAYALAMAAGHTPLPGPARERRNHAVHCARSAGEVAWAEQLAGADTASATTIVDLVGWAWLRGDDRARANLRAAFGAGGPPAWAAAIANEESTGTPPAASQATADHENTDAPPTPDRATTDNETTSAPPASARGTVDHDSAGRLPADNENTGRPPADDESTGGPPAWARAIADDDAGASYEVNLAGITPAQQATFAGVVALARHETAHARRHLRLAADLSPAGGYQRPIALTALAWAEFDSGELDRADDIAVAALRHPGAGDDIAAAVQVGAFAVRAAVALLQRRDHRAERLRDVLDSPVTAAPAHEQRLIRARGQADLVAGDFDLAYRRLRRLYEDGRPVHYRVSDLGLADLVAAAVALDRPDDVAPIVAAAEARFRVLGSVRLTAIGWRARALLAGPDPAAEEHYRLALADPGTAQWPLERAAASVDYARWLRRQRRPAAARALLEEARDAFAAARLPAWQQQAAGELAAATAPAHRDLSAQLTPQQHQVVRLAAQGLTNQQIATRLALSPRTVTTHLSRAFPVLGVTRRSQLRAVVDPGDG</sequence>
<evidence type="ECO:0000259" key="3">
    <source>
        <dbReference type="PROSITE" id="PS50043"/>
    </source>
</evidence>